<feature type="region of interest" description="Disordered" evidence="9">
    <location>
        <begin position="141"/>
        <end position="187"/>
    </location>
</feature>
<organism evidence="11 12">
    <name type="scientific">Pseudonocardia hierapolitana</name>
    <dbReference type="NCBI Taxonomy" id="1128676"/>
    <lineage>
        <taxon>Bacteria</taxon>
        <taxon>Bacillati</taxon>
        <taxon>Actinomycetota</taxon>
        <taxon>Actinomycetes</taxon>
        <taxon>Pseudonocardiales</taxon>
        <taxon>Pseudonocardiaceae</taxon>
        <taxon>Pseudonocardia</taxon>
    </lineage>
</organism>
<sequence length="187" mass="20070">MIVLDTNVLSELVRATPDTRVLTWLDALPVAETATTAVTVAELHHGVARLPDGRRRVALHHAVRAMLDDDFRGRVEPFDRHAARAYAHVVADRERLGRPISVADAQIAAICRARGATLATRNTKDFKDTGIELIDPWQVRRAGSPVAGPGSSSGSRASVISRARPAARAMPASRVQQSTADPAPVPP</sequence>
<keyword evidence="5 8" id="KW-0378">Hydrolase</keyword>
<evidence type="ECO:0000256" key="7">
    <source>
        <dbReference type="ARBA" id="ARBA00038093"/>
    </source>
</evidence>
<keyword evidence="4 8" id="KW-0479">Metal-binding</keyword>
<dbReference type="EC" id="3.1.-.-" evidence="8"/>
<evidence type="ECO:0000256" key="2">
    <source>
        <dbReference type="ARBA" id="ARBA00022649"/>
    </source>
</evidence>
<feature type="domain" description="PIN" evidence="10">
    <location>
        <begin position="2"/>
        <end position="130"/>
    </location>
</feature>
<keyword evidence="12" id="KW-1185">Reference proteome</keyword>
<dbReference type="Gene3D" id="3.40.50.1010">
    <property type="entry name" value="5'-nuclease"/>
    <property type="match status" value="1"/>
</dbReference>
<accession>A0A561T5F4</accession>
<dbReference type="OrthoDB" id="9804823at2"/>
<dbReference type="GO" id="GO:0016787">
    <property type="term" value="F:hydrolase activity"/>
    <property type="evidence" value="ECO:0007669"/>
    <property type="project" value="UniProtKB-KW"/>
</dbReference>
<dbReference type="PANTHER" id="PTHR33653:SF1">
    <property type="entry name" value="RIBONUCLEASE VAPC2"/>
    <property type="match status" value="1"/>
</dbReference>
<dbReference type="EMBL" id="VIWU01000001">
    <property type="protein sequence ID" value="TWF82344.1"/>
    <property type="molecule type" value="Genomic_DNA"/>
</dbReference>
<evidence type="ECO:0000256" key="6">
    <source>
        <dbReference type="ARBA" id="ARBA00022842"/>
    </source>
</evidence>
<dbReference type="GO" id="GO:0004540">
    <property type="term" value="F:RNA nuclease activity"/>
    <property type="evidence" value="ECO:0007669"/>
    <property type="project" value="InterPro"/>
</dbReference>
<evidence type="ECO:0000313" key="12">
    <source>
        <dbReference type="Proteomes" id="UP000321261"/>
    </source>
</evidence>
<evidence type="ECO:0000259" key="10">
    <source>
        <dbReference type="Pfam" id="PF01850"/>
    </source>
</evidence>
<keyword evidence="3 8" id="KW-0540">Nuclease</keyword>
<keyword evidence="6 8" id="KW-0460">Magnesium</keyword>
<proteinExistence type="inferred from homology"/>
<dbReference type="Pfam" id="PF01850">
    <property type="entry name" value="PIN"/>
    <property type="match status" value="1"/>
</dbReference>
<comment type="cofactor">
    <cofactor evidence="1 8">
        <name>Mg(2+)</name>
        <dbReference type="ChEBI" id="CHEBI:18420"/>
    </cofactor>
</comment>
<dbReference type="Proteomes" id="UP000321261">
    <property type="component" value="Unassembled WGS sequence"/>
</dbReference>
<protein>
    <recommendedName>
        <fullName evidence="8">Ribonuclease VapC</fullName>
        <shortName evidence="8">RNase VapC</shortName>
        <ecNumber evidence="8">3.1.-.-</ecNumber>
    </recommendedName>
    <alternativeName>
        <fullName evidence="8">Toxin VapC</fullName>
    </alternativeName>
</protein>
<keyword evidence="8" id="KW-0800">Toxin</keyword>
<dbReference type="AlphaFoldDB" id="A0A561T5F4"/>
<dbReference type="InterPro" id="IPR002716">
    <property type="entry name" value="PIN_dom"/>
</dbReference>
<feature type="binding site" evidence="8">
    <location>
        <position position="104"/>
    </location>
    <ligand>
        <name>Mg(2+)</name>
        <dbReference type="ChEBI" id="CHEBI:18420"/>
    </ligand>
</feature>
<evidence type="ECO:0000256" key="3">
    <source>
        <dbReference type="ARBA" id="ARBA00022722"/>
    </source>
</evidence>
<name>A0A561T5F4_9PSEU</name>
<dbReference type="InterPro" id="IPR050556">
    <property type="entry name" value="Type_II_TA_system_RNase"/>
</dbReference>
<dbReference type="CDD" id="cd18731">
    <property type="entry name" value="PIN_NgFitB-like"/>
    <property type="match status" value="1"/>
</dbReference>
<gene>
    <name evidence="8" type="primary">vapC</name>
    <name evidence="11" type="ORF">FHX44_118293</name>
</gene>
<reference evidence="11 12" key="1">
    <citation type="submission" date="2019-06" db="EMBL/GenBank/DDBJ databases">
        <title>Sequencing the genomes of 1000 actinobacteria strains.</title>
        <authorList>
            <person name="Klenk H.-P."/>
        </authorList>
    </citation>
    <scope>NUCLEOTIDE SEQUENCE [LARGE SCALE GENOMIC DNA]</scope>
    <source>
        <strain evidence="11 12">DSM 45671</strain>
    </source>
</reference>
<dbReference type="SUPFAM" id="SSF88723">
    <property type="entry name" value="PIN domain-like"/>
    <property type="match status" value="1"/>
</dbReference>
<dbReference type="HAMAP" id="MF_00265">
    <property type="entry name" value="VapC_Nob1"/>
    <property type="match status" value="1"/>
</dbReference>
<evidence type="ECO:0000313" key="11">
    <source>
        <dbReference type="EMBL" id="TWF82344.1"/>
    </source>
</evidence>
<evidence type="ECO:0000256" key="5">
    <source>
        <dbReference type="ARBA" id="ARBA00022801"/>
    </source>
</evidence>
<comment type="caution">
    <text evidence="11">The sequence shown here is derived from an EMBL/GenBank/DDBJ whole genome shotgun (WGS) entry which is preliminary data.</text>
</comment>
<comment type="function">
    <text evidence="8">Toxic component of a toxin-antitoxin (TA) system. An RNase.</text>
</comment>
<dbReference type="PANTHER" id="PTHR33653">
    <property type="entry name" value="RIBONUCLEASE VAPC2"/>
    <property type="match status" value="1"/>
</dbReference>
<feature type="compositionally biased region" description="Low complexity" evidence="9">
    <location>
        <begin position="141"/>
        <end position="174"/>
    </location>
</feature>
<evidence type="ECO:0000256" key="9">
    <source>
        <dbReference type="SAM" id="MobiDB-lite"/>
    </source>
</evidence>
<dbReference type="GO" id="GO:0000287">
    <property type="term" value="F:magnesium ion binding"/>
    <property type="evidence" value="ECO:0007669"/>
    <property type="project" value="UniProtKB-UniRule"/>
</dbReference>
<dbReference type="InterPro" id="IPR022907">
    <property type="entry name" value="VapC_family"/>
</dbReference>
<dbReference type="GO" id="GO:0090729">
    <property type="term" value="F:toxin activity"/>
    <property type="evidence" value="ECO:0007669"/>
    <property type="project" value="UniProtKB-KW"/>
</dbReference>
<evidence type="ECO:0000256" key="8">
    <source>
        <dbReference type="HAMAP-Rule" id="MF_00265"/>
    </source>
</evidence>
<dbReference type="InterPro" id="IPR029060">
    <property type="entry name" value="PIN-like_dom_sf"/>
</dbReference>
<evidence type="ECO:0000256" key="1">
    <source>
        <dbReference type="ARBA" id="ARBA00001946"/>
    </source>
</evidence>
<keyword evidence="2 8" id="KW-1277">Toxin-antitoxin system</keyword>
<comment type="similarity">
    <text evidence="7 8">Belongs to the PINc/VapC protein family.</text>
</comment>
<evidence type="ECO:0000256" key="4">
    <source>
        <dbReference type="ARBA" id="ARBA00022723"/>
    </source>
</evidence>
<dbReference type="RefSeq" id="WP_147260663.1">
    <property type="nucleotide sequence ID" value="NZ_VIWU01000001.1"/>
</dbReference>
<feature type="binding site" evidence="8">
    <location>
        <position position="5"/>
    </location>
    <ligand>
        <name>Mg(2+)</name>
        <dbReference type="ChEBI" id="CHEBI:18420"/>
    </ligand>
</feature>